<evidence type="ECO:0000313" key="6">
    <source>
        <dbReference type="Proteomes" id="UP001200110"/>
    </source>
</evidence>
<dbReference type="InterPro" id="IPR002347">
    <property type="entry name" value="SDR_fam"/>
</dbReference>
<dbReference type="InterPro" id="IPR020904">
    <property type="entry name" value="Sc_DH/Rdtase_CS"/>
</dbReference>
<dbReference type="PANTHER" id="PTHR43391:SF82">
    <property type="entry name" value="OXIDOREDUCTASE SADH-RELATED"/>
    <property type="match status" value="1"/>
</dbReference>
<organism evidence="5 6">
    <name type="scientific">Gordonia liuliyuniae</name>
    <dbReference type="NCBI Taxonomy" id="2911517"/>
    <lineage>
        <taxon>Bacteria</taxon>
        <taxon>Bacillati</taxon>
        <taxon>Actinomycetota</taxon>
        <taxon>Actinomycetes</taxon>
        <taxon>Mycobacteriales</taxon>
        <taxon>Gordoniaceae</taxon>
        <taxon>Gordonia</taxon>
    </lineage>
</organism>
<dbReference type="EMBL" id="JAKKOR010000008">
    <property type="protein sequence ID" value="MCF8589098.1"/>
    <property type="molecule type" value="Genomic_DNA"/>
</dbReference>
<name>A0ABS9IU60_9ACTN</name>
<keyword evidence="6" id="KW-1185">Reference proteome</keyword>
<dbReference type="PROSITE" id="PS00061">
    <property type="entry name" value="ADH_SHORT"/>
    <property type="match status" value="1"/>
</dbReference>
<proteinExistence type="inferred from homology"/>
<dbReference type="Proteomes" id="UP001200110">
    <property type="component" value="Unassembled WGS sequence"/>
</dbReference>
<dbReference type="Pfam" id="PF00106">
    <property type="entry name" value="adh_short"/>
    <property type="match status" value="1"/>
</dbReference>
<evidence type="ECO:0000313" key="5">
    <source>
        <dbReference type="EMBL" id="MCF8589098.1"/>
    </source>
</evidence>
<dbReference type="Gene3D" id="3.40.50.720">
    <property type="entry name" value="NAD(P)-binding Rossmann-like Domain"/>
    <property type="match status" value="1"/>
</dbReference>
<evidence type="ECO:0000256" key="3">
    <source>
        <dbReference type="SAM" id="MobiDB-lite"/>
    </source>
</evidence>
<dbReference type="InterPro" id="IPR057326">
    <property type="entry name" value="KR_dom"/>
</dbReference>
<comment type="caution">
    <text evidence="5">The sequence shown here is derived from an EMBL/GenBank/DDBJ whole genome shotgun (WGS) entry which is preliminary data.</text>
</comment>
<dbReference type="InterPro" id="IPR036291">
    <property type="entry name" value="NAD(P)-bd_dom_sf"/>
</dbReference>
<evidence type="ECO:0000256" key="1">
    <source>
        <dbReference type="ARBA" id="ARBA00006484"/>
    </source>
</evidence>
<dbReference type="PRINTS" id="PR00081">
    <property type="entry name" value="GDHRDH"/>
</dbReference>
<keyword evidence="2" id="KW-0560">Oxidoreductase</keyword>
<feature type="region of interest" description="Disordered" evidence="3">
    <location>
        <begin position="49"/>
        <end position="70"/>
    </location>
</feature>
<feature type="domain" description="Ketoreductase" evidence="4">
    <location>
        <begin position="6"/>
        <end position="210"/>
    </location>
</feature>
<gene>
    <name evidence="5" type="ORF">L5G33_11570</name>
</gene>
<protein>
    <submittedName>
        <fullName evidence="5">SDR family oxidoreductase</fullName>
    </submittedName>
</protein>
<dbReference type="PANTHER" id="PTHR43391">
    <property type="entry name" value="RETINOL DEHYDROGENASE-RELATED"/>
    <property type="match status" value="1"/>
</dbReference>
<evidence type="ECO:0000259" key="4">
    <source>
        <dbReference type="SMART" id="SM00822"/>
    </source>
</evidence>
<reference evidence="5 6" key="1">
    <citation type="submission" date="2022-01" db="EMBL/GenBank/DDBJ databases">
        <authorList>
            <person name="Huang Y."/>
        </authorList>
    </citation>
    <scope>NUCLEOTIDE SEQUENCE [LARGE SCALE GENOMIC DNA]</scope>
    <source>
        <strain evidence="5 6">HY366</strain>
    </source>
</reference>
<dbReference type="SMART" id="SM00822">
    <property type="entry name" value="PKS_KR"/>
    <property type="match status" value="1"/>
</dbReference>
<accession>A0ABS9IU60</accession>
<evidence type="ECO:0000256" key="2">
    <source>
        <dbReference type="ARBA" id="ARBA00023002"/>
    </source>
</evidence>
<dbReference type="SUPFAM" id="SSF51735">
    <property type="entry name" value="NAD(P)-binding Rossmann-fold domains"/>
    <property type="match status" value="1"/>
</dbReference>
<comment type="similarity">
    <text evidence="1">Belongs to the short-chain dehydrogenases/reductases (SDR) family.</text>
</comment>
<sequence>MQTAGKVFVVTGAGNGIGRQVAVELIAQGATVAAVDINENGLRQTVSEAGLRPSGDEAGLRPTGSEEGSRISTHVLDVSDGDAVAAFPQVVLDAHGVVDGLFNIAGIAQDFESTSGITPERIDQIMAVNFHGTVAMTRAFLPHLAERPDGGRVMLTSSLSALVPVPGAAVYGASKAAIAYFGYGLAQDLRRQCPSVKATTVIPGTIWTDIVRNSAQTMGVPVAVAKTFAMPARKAAKRMISSTMKGRTSVVIGKDAHVYRTLQRVSSVLAERVSYIQVGTFVYRGNAGELSGGTDSRP</sequence>